<proteinExistence type="predicted"/>
<gene>
    <name evidence="1" type="ordered locus">RLO149_c028670</name>
</gene>
<reference evidence="1 2" key="1">
    <citation type="journal article" date="2011" name="BMC Genomics">
        <title>Comparative genome analysis and genome-guided physiological analysis of Roseobacter litoralis.</title>
        <authorList>
            <person name="Kalhoefer D."/>
            <person name="Thole S."/>
            <person name="Voget S."/>
            <person name="Lehmann R."/>
            <person name="Liesegang H."/>
            <person name="Wollher A."/>
            <person name="Daniel R."/>
            <person name="Simon M."/>
            <person name="Brinkhoff T."/>
        </authorList>
    </citation>
    <scope>NUCLEOTIDE SEQUENCE [LARGE SCALE GENOMIC DNA]</scope>
    <source>
        <strain evidence="2">ATCC 49566 / DSM 6996 / JCM 21268 / NBRC 15278 / OCh 149</strain>
    </source>
</reference>
<dbReference type="RefSeq" id="WP_013962740.1">
    <property type="nucleotide sequence ID" value="NC_015730.1"/>
</dbReference>
<dbReference type="EMBL" id="CP002623">
    <property type="protein sequence ID" value="AEI94826.1"/>
    <property type="molecule type" value="Genomic_DNA"/>
</dbReference>
<accession>F7ZG95</accession>
<sequence length="77" mass="8050">MARKSALSVGKLSNLGAKELAQMILAEADQNAGSAENFCCDSRACSDGSEISDCPPDMIESHCGGGPNRIFFAVQNI</sequence>
<evidence type="ECO:0000313" key="2">
    <source>
        <dbReference type="Proteomes" id="UP000001353"/>
    </source>
</evidence>
<dbReference type="HOGENOM" id="CLU_2635830_0_0_5"/>
<dbReference type="KEGG" id="rli:RLO149_c028670"/>
<protein>
    <submittedName>
        <fullName evidence="1">Uncharacterized protein</fullName>
    </submittedName>
</protein>
<name>F7ZG95_ROSLO</name>
<evidence type="ECO:0000313" key="1">
    <source>
        <dbReference type="EMBL" id="AEI94826.1"/>
    </source>
</evidence>
<dbReference type="AlphaFoldDB" id="F7ZG95"/>
<organism evidence="1 2">
    <name type="scientific">Roseobacter litoralis (strain ATCC 49566 / DSM 6996 / JCM 21268 / NBRC 15278 / OCh 149)</name>
    <dbReference type="NCBI Taxonomy" id="391595"/>
    <lineage>
        <taxon>Bacteria</taxon>
        <taxon>Pseudomonadati</taxon>
        <taxon>Pseudomonadota</taxon>
        <taxon>Alphaproteobacteria</taxon>
        <taxon>Rhodobacterales</taxon>
        <taxon>Roseobacteraceae</taxon>
        <taxon>Roseobacter</taxon>
    </lineage>
</organism>
<keyword evidence="2" id="KW-1185">Reference proteome</keyword>
<dbReference type="Proteomes" id="UP000001353">
    <property type="component" value="Chromosome"/>
</dbReference>
<dbReference type="OrthoDB" id="7183688at2"/>